<dbReference type="Proteomes" id="UP001369815">
    <property type="component" value="Unassembled WGS sequence"/>
</dbReference>
<name>A0AAX6MZ65_9PEZI</name>
<feature type="transmembrane region" description="Helical" evidence="2">
    <location>
        <begin position="160"/>
        <end position="180"/>
    </location>
</feature>
<feature type="compositionally biased region" description="Pro residues" evidence="1">
    <location>
        <begin position="77"/>
        <end position="95"/>
    </location>
</feature>
<dbReference type="EMBL" id="JBANMG010000001">
    <property type="protein sequence ID" value="KAK6957905.1"/>
    <property type="molecule type" value="Genomic_DNA"/>
</dbReference>
<dbReference type="AlphaFoldDB" id="A0AAX6MZ65"/>
<keyword evidence="2" id="KW-1133">Transmembrane helix</keyword>
<accession>A0AAX6MZ65</accession>
<feature type="region of interest" description="Disordered" evidence="1">
    <location>
        <begin position="1"/>
        <end position="95"/>
    </location>
</feature>
<keyword evidence="4" id="KW-1185">Reference proteome</keyword>
<feature type="compositionally biased region" description="Polar residues" evidence="1">
    <location>
        <begin position="389"/>
        <end position="411"/>
    </location>
</feature>
<evidence type="ECO:0000313" key="4">
    <source>
        <dbReference type="Proteomes" id="UP001369815"/>
    </source>
</evidence>
<feature type="transmembrane region" description="Helical" evidence="2">
    <location>
        <begin position="126"/>
        <end position="148"/>
    </location>
</feature>
<reference evidence="3 4" key="1">
    <citation type="journal article" date="2024" name="Front Chem Biol">
        <title>Unveiling the potential of Daldinia eschscholtzii MFLUCC 19-0629 through bioactivity and bioinformatics studies for enhanced sustainable agriculture production.</title>
        <authorList>
            <person name="Brooks S."/>
            <person name="Weaver J.A."/>
            <person name="Klomchit A."/>
            <person name="Alharthi S.A."/>
            <person name="Onlamun T."/>
            <person name="Nurani R."/>
            <person name="Vong T.K."/>
            <person name="Alberti F."/>
            <person name="Greco C."/>
        </authorList>
    </citation>
    <scope>NUCLEOTIDE SEQUENCE [LARGE SCALE GENOMIC DNA]</scope>
    <source>
        <strain evidence="3">MFLUCC 19-0629</strain>
    </source>
</reference>
<feature type="compositionally biased region" description="Polar residues" evidence="1">
    <location>
        <begin position="29"/>
        <end position="49"/>
    </location>
</feature>
<evidence type="ECO:0000313" key="3">
    <source>
        <dbReference type="EMBL" id="KAK6957905.1"/>
    </source>
</evidence>
<keyword evidence="2" id="KW-0812">Transmembrane</keyword>
<gene>
    <name evidence="3" type="ORF">Daesc_000694</name>
</gene>
<sequence length="411" mass="44443">MRSALLITPKMASNENPQPRVETRDENEVSSVSSPASPTHENQPAPTTRDQPEEPVNEAAPQLPPRAAGNPTTQPRSPVPQQPLPQPYPQYPSPYGPYSYPPQPYPCTQPVRVLPQYSGSWTATKLVLTVFSTIFAIAILALSCAFLGDEGDAEGMALYALPITIAAILWNGAELITFAIRSRKGIKRGIHPGAHVGLHLCFWLACIFAVLITVSISLSVRSTIRNCDDEEIDHYSYYSYGYCRRNNIDLYRNGTYLPMIQAVISLFGLATIDHFILFVMACIDTHKRNLMRPAGVVLPPMAPAGGMYYPPPPAPAPGAPYYPYPVPMQSFLQPPQQSQARPGQPGPVPNGTGIVAPTAPRANPVGQNYQNLAGFYAPAPPQASYLPAQPSTNLNNEKSVASTSAVPGQAS</sequence>
<feature type="transmembrane region" description="Helical" evidence="2">
    <location>
        <begin position="200"/>
        <end position="220"/>
    </location>
</feature>
<protein>
    <submittedName>
        <fullName evidence="3">Uncharacterized protein</fullName>
    </submittedName>
</protein>
<dbReference type="SUPFAM" id="SSF81995">
    <property type="entry name" value="beta-sandwich domain of Sec23/24"/>
    <property type="match status" value="1"/>
</dbReference>
<feature type="transmembrane region" description="Helical" evidence="2">
    <location>
        <begin position="259"/>
        <end position="283"/>
    </location>
</feature>
<comment type="caution">
    <text evidence="3">The sequence shown here is derived from an EMBL/GenBank/DDBJ whole genome shotgun (WGS) entry which is preliminary data.</text>
</comment>
<evidence type="ECO:0000256" key="1">
    <source>
        <dbReference type="SAM" id="MobiDB-lite"/>
    </source>
</evidence>
<proteinExistence type="predicted"/>
<feature type="compositionally biased region" description="Polar residues" evidence="1">
    <location>
        <begin position="332"/>
        <end position="341"/>
    </location>
</feature>
<evidence type="ECO:0000256" key="2">
    <source>
        <dbReference type="SAM" id="Phobius"/>
    </source>
</evidence>
<keyword evidence="2" id="KW-0472">Membrane</keyword>
<feature type="region of interest" description="Disordered" evidence="1">
    <location>
        <begin position="332"/>
        <end position="411"/>
    </location>
</feature>
<organism evidence="3 4">
    <name type="scientific">Daldinia eschscholtzii</name>
    <dbReference type="NCBI Taxonomy" id="292717"/>
    <lineage>
        <taxon>Eukaryota</taxon>
        <taxon>Fungi</taxon>
        <taxon>Dikarya</taxon>
        <taxon>Ascomycota</taxon>
        <taxon>Pezizomycotina</taxon>
        <taxon>Sordariomycetes</taxon>
        <taxon>Xylariomycetidae</taxon>
        <taxon>Xylariales</taxon>
        <taxon>Hypoxylaceae</taxon>
        <taxon>Daldinia</taxon>
    </lineage>
</organism>